<keyword evidence="2" id="KW-1185">Reference proteome</keyword>
<gene>
    <name evidence="1" type="ORF">FH972_023690</name>
</gene>
<dbReference type="AlphaFoldDB" id="A0A5N6KWA6"/>
<accession>A0A5N6KWA6</accession>
<name>A0A5N6KWA6_9ROSI</name>
<evidence type="ECO:0000313" key="1">
    <source>
        <dbReference type="EMBL" id="KAB8349672.1"/>
    </source>
</evidence>
<proteinExistence type="predicted"/>
<organism evidence="1 2">
    <name type="scientific">Carpinus fangiana</name>
    <dbReference type="NCBI Taxonomy" id="176857"/>
    <lineage>
        <taxon>Eukaryota</taxon>
        <taxon>Viridiplantae</taxon>
        <taxon>Streptophyta</taxon>
        <taxon>Embryophyta</taxon>
        <taxon>Tracheophyta</taxon>
        <taxon>Spermatophyta</taxon>
        <taxon>Magnoliopsida</taxon>
        <taxon>eudicotyledons</taxon>
        <taxon>Gunneridae</taxon>
        <taxon>Pentapetalae</taxon>
        <taxon>rosids</taxon>
        <taxon>fabids</taxon>
        <taxon>Fagales</taxon>
        <taxon>Betulaceae</taxon>
        <taxon>Carpinus</taxon>
    </lineage>
</organism>
<reference evidence="1 2" key="1">
    <citation type="submission" date="2019-06" db="EMBL/GenBank/DDBJ databases">
        <title>A chromosomal-level reference genome of Carpinus fangiana (Coryloideae, Betulaceae).</title>
        <authorList>
            <person name="Yang X."/>
            <person name="Wang Z."/>
            <person name="Zhang L."/>
            <person name="Hao G."/>
            <person name="Liu J."/>
            <person name="Yang Y."/>
        </authorList>
    </citation>
    <scope>NUCLEOTIDE SEQUENCE [LARGE SCALE GENOMIC DNA]</scope>
    <source>
        <strain evidence="1">Cfa_2016G</strain>
        <tissue evidence="1">Leaf</tissue>
    </source>
</reference>
<protein>
    <submittedName>
        <fullName evidence="1">Uncharacterized protein</fullName>
    </submittedName>
</protein>
<evidence type="ECO:0000313" key="2">
    <source>
        <dbReference type="Proteomes" id="UP000327013"/>
    </source>
</evidence>
<dbReference type="EMBL" id="VIBQ01000014">
    <property type="protein sequence ID" value="KAB8349672.1"/>
    <property type="molecule type" value="Genomic_DNA"/>
</dbReference>
<dbReference type="Proteomes" id="UP000327013">
    <property type="component" value="Unassembled WGS sequence"/>
</dbReference>
<comment type="caution">
    <text evidence="1">The sequence shown here is derived from an EMBL/GenBank/DDBJ whole genome shotgun (WGS) entry which is preliminary data.</text>
</comment>
<sequence length="135" mass="15004">MTRQSLGRQRGMELATSEAPRLAVTKQRTKVRPWAHSITEVGSVEARRARGQRRRRMVEVVDKREAEQLTREVGRMGMASIWGDAAITTPRRPITSGLSPLRRLSTEDMALPLSLPCAPALLRITTPSPSRPLPA</sequence>